<dbReference type="NCBIfam" id="TIGR00506">
    <property type="entry name" value="ribB"/>
    <property type="match status" value="1"/>
</dbReference>
<evidence type="ECO:0000256" key="3">
    <source>
        <dbReference type="ARBA" id="ARBA00022619"/>
    </source>
</evidence>
<evidence type="ECO:0000313" key="7">
    <source>
        <dbReference type="EMBL" id="CAE7369071.1"/>
    </source>
</evidence>
<keyword evidence="3" id="KW-0686">Riboflavin biosynthesis</keyword>
<dbReference type="EMBL" id="CAJNJA010015809">
    <property type="protein sequence ID" value="CAE7369071.1"/>
    <property type="molecule type" value="Genomic_DNA"/>
</dbReference>
<dbReference type="GO" id="GO:0008686">
    <property type="term" value="F:3,4-dihydroxy-2-butanone-4-phosphate synthase activity"/>
    <property type="evidence" value="ECO:0007669"/>
    <property type="project" value="UniProtKB-EC"/>
</dbReference>
<dbReference type="UniPathway" id="UPA00275"/>
<evidence type="ECO:0000256" key="4">
    <source>
        <dbReference type="ARBA" id="ARBA00022723"/>
    </source>
</evidence>
<dbReference type="Proteomes" id="UP000601435">
    <property type="component" value="Unassembled WGS sequence"/>
</dbReference>
<keyword evidence="5" id="KW-0472">Membrane</keyword>
<evidence type="ECO:0000256" key="5">
    <source>
        <dbReference type="SAM" id="Phobius"/>
    </source>
</evidence>
<dbReference type="SUPFAM" id="SSF55821">
    <property type="entry name" value="YrdC/RibB"/>
    <property type="match status" value="1"/>
</dbReference>
<dbReference type="SUPFAM" id="SSF47473">
    <property type="entry name" value="EF-hand"/>
    <property type="match status" value="1"/>
</dbReference>
<feature type="signal peptide" evidence="6">
    <location>
        <begin position="1"/>
        <end position="15"/>
    </location>
</feature>
<proteinExistence type="predicted"/>
<feature type="chain" id="PRO_5032827577" description="3,4-dihydroxy-2-butanone-4-phosphate synthase" evidence="6">
    <location>
        <begin position="16"/>
        <end position="993"/>
    </location>
</feature>
<feature type="transmembrane region" description="Helical" evidence="5">
    <location>
        <begin position="571"/>
        <end position="590"/>
    </location>
</feature>
<accession>A0A812Q941</accession>
<keyword evidence="6" id="KW-0732">Signal</keyword>
<keyword evidence="5" id="KW-0812">Transmembrane</keyword>
<evidence type="ECO:0000313" key="8">
    <source>
        <dbReference type="Proteomes" id="UP000601435"/>
    </source>
</evidence>
<gene>
    <name evidence="7" type="primary">ribB</name>
    <name evidence="7" type="ORF">SNEC2469_LOCUS9891</name>
</gene>
<comment type="caution">
    <text evidence="7">The sequence shown here is derived from an EMBL/GenBank/DDBJ whole genome shotgun (WGS) entry which is preliminary data.</text>
</comment>
<keyword evidence="5" id="KW-1133">Transmembrane helix</keyword>
<evidence type="ECO:0000256" key="6">
    <source>
        <dbReference type="SAM" id="SignalP"/>
    </source>
</evidence>
<feature type="transmembrane region" description="Helical" evidence="5">
    <location>
        <begin position="339"/>
        <end position="361"/>
    </location>
</feature>
<protein>
    <recommendedName>
        <fullName evidence="2">3,4-dihydroxy-2-butanone-4-phosphate synthase</fullName>
        <ecNumber evidence="2">4.1.99.12</ecNumber>
    </recommendedName>
</protein>
<sequence length="993" mass="111447">MWPFHILEAAPRLLALWEFTMPWSSMQEALRAFRRGEFVMVMDSDEREDECDLVFSAEMVTASQMAFAIRHTTGIVCIVADKARLEHFGLHPATQRNTDANATNFYVSTDFLPATSTGVSASDRAITARAMCDLNNRAEDFSKPGHLFPLCARPGGVLERPGHTESTWDFCRLAGLTPVGLLAELMHDDGTMYRRDDSLAFASANNIPIVTVDQIIEFRQKHGTIAPASLFSEKAGLAATGSASASPAVVASTCDARKLPPANLFHISSRQSRTEGAQLVQRRAVFSVLAEEVNSRPSFFFGEVFIIVILSTGFEKAEKWLRTRLKIAGDKIGREILDALFREITILGFIGLLLFVLTHLLPEDTPLISLGADEYNILPETFEYVHMATFLLLVVLLFQGFAVLKLSRETAETWAEYESTRAFGKSKRSMETKLVEAGYLKRVDNPFSITGYELQPVKNFGYGDTPLERVGLRTKEVHKLIMWRSIRHGFLFDGPQSELLVNETGQWLEVWIFEGGVIPGLFSFESFLEQQLGQIVLALVEVDVTTWFVSLLVVALVTSICLALDSVNAQLMQCFCCWGLFAIGLIYSVVLEEDTWELTPQVPKDPREVLRLFTGTSIQMVRRSSWLGRTPEEAVSKILSQSGRRFRPMMPGIDGTPWPRIRATPREEHSLTSSFYMVQDYTVAFKLLCFLQAAVVASLIVELLNGSIHGPDRTIPFALACIEWPLMLFWLVPSLVRRLTLRAALTRTKSNAWFKKNQRGLVRQVMVAGIEGLLRDCTRLIHLQGMESRAFVTGETWAQAEAVTKAMTGQSRAYLDSHLRQIAINNVNRGQALFDELPPNLKSEVSSIFTSWDAANSGFVAPQELANNMELLGFNATSERLAKNLIRMVDNDGSGLLSWRKCRALFMLATRGRPTTERRRDLTTFFSRVKKQSPREMTVFELADALPLHSITAEDLSSLMYRHFGKVKPSLTRPEFVEWIEAVEQSMVIDEEV</sequence>
<feature type="transmembrane region" description="Helical" evidence="5">
    <location>
        <begin position="384"/>
        <end position="404"/>
    </location>
</feature>
<dbReference type="InterPro" id="IPR000422">
    <property type="entry name" value="DHBP_synthase_RibB"/>
</dbReference>
<name>A0A812Q941_9DINO</name>
<dbReference type="GO" id="GO:0005829">
    <property type="term" value="C:cytosol"/>
    <property type="evidence" value="ECO:0007669"/>
    <property type="project" value="TreeGrafter"/>
</dbReference>
<dbReference type="OrthoDB" id="6081786at2759"/>
<feature type="transmembrane region" description="Helical" evidence="5">
    <location>
        <begin position="299"/>
        <end position="318"/>
    </location>
</feature>
<dbReference type="AlphaFoldDB" id="A0A812Q941"/>
<dbReference type="Gene3D" id="3.90.870.10">
    <property type="entry name" value="DHBP synthase"/>
    <property type="match status" value="1"/>
</dbReference>
<feature type="transmembrane region" description="Helical" evidence="5">
    <location>
        <begin position="683"/>
        <end position="704"/>
    </location>
</feature>
<feature type="transmembrane region" description="Helical" evidence="5">
    <location>
        <begin position="716"/>
        <end position="736"/>
    </location>
</feature>
<dbReference type="InterPro" id="IPR011992">
    <property type="entry name" value="EF-hand-dom_pair"/>
</dbReference>
<dbReference type="Gene3D" id="1.10.238.10">
    <property type="entry name" value="EF-hand"/>
    <property type="match status" value="1"/>
</dbReference>
<dbReference type="PANTHER" id="PTHR21327:SF18">
    <property type="entry name" value="3,4-DIHYDROXY-2-BUTANONE 4-PHOSPHATE SYNTHASE"/>
    <property type="match status" value="1"/>
</dbReference>
<keyword evidence="8" id="KW-1185">Reference proteome</keyword>
<feature type="transmembrane region" description="Helical" evidence="5">
    <location>
        <begin position="544"/>
        <end position="564"/>
    </location>
</feature>
<dbReference type="PANTHER" id="PTHR21327">
    <property type="entry name" value="GTP CYCLOHYDROLASE II-RELATED"/>
    <property type="match status" value="1"/>
</dbReference>
<keyword evidence="4" id="KW-0479">Metal-binding</keyword>
<organism evidence="7 8">
    <name type="scientific">Symbiodinium necroappetens</name>
    <dbReference type="NCBI Taxonomy" id="1628268"/>
    <lineage>
        <taxon>Eukaryota</taxon>
        <taxon>Sar</taxon>
        <taxon>Alveolata</taxon>
        <taxon>Dinophyceae</taxon>
        <taxon>Suessiales</taxon>
        <taxon>Symbiodiniaceae</taxon>
        <taxon>Symbiodinium</taxon>
    </lineage>
</organism>
<evidence type="ECO:0000256" key="1">
    <source>
        <dbReference type="ARBA" id="ARBA00004904"/>
    </source>
</evidence>
<comment type="pathway">
    <text evidence="1">Cofactor biosynthesis; riboflavin biosynthesis; 2-hydroxy-3-oxobutyl phosphate from D-ribulose 5-phosphate: step 1/1.</text>
</comment>
<dbReference type="InterPro" id="IPR017945">
    <property type="entry name" value="DHBP_synth_RibB-like_a/b_dom"/>
</dbReference>
<reference evidence="7" key="1">
    <citation type="submission" date="2021-02" db="EMBL/GenBank/DDBJ databases">
        <authorList>
            <person name="Dougan E. K."/>
            <person name="Rhodes N."/>
            <person name="Thang M."/>
            <person name="Chan C."/>
        </authorList>
    </citation>
    <scope>NUCLEOTIDE SEQUENCE</scope>
</reference>
<dbReference type="EC" id="4.1.99.12" evidence="2"/>
<dbReference type="GO" id="GO:0046872">
    <property type="term" value="F:metal ion binding"/>
    <property type="evidence" value="ECO:0007669"/>
    <property type="project" value="UniProtKB-KW"/>
</dbReference>
<dbReference type="GO" id="GO:0009231">
    <property type="term" value="P:riboflavin biosynthetic process"/>
    <property type="evidence" value="ECO:0007669"/>
    <property type="project" value="UniProtKB-UniPathway"/>
</dbReference>
<evidence type="ECO:0000256" key="2">
    <source>
        <dbReference type="ARBA" id="ARBA00012153"/>
    </source>
</evidence>
<dbReference type="Pfam" id="PF00926">
    <property type="entry name" value="DHBP_synthase"/>
    <property type="match status" value="1"/>
</dbReference>